<dbReference type="OrthoDB" id="9802066at2"/>
<dbReference type="GO" id="GO:0000976">
    <property type="term" value="F:transcription cis-regulatory region binding"/>
    <property type="evidence" value="ECO:0007669"/>
    <property type="project" value="TreeGrafter"/>
</dbReference>
<gene>
    <name evidence="4" type="ORF">SAMN05421783_13720</name>
</gene>
<dbReference type="EMBL" id="FNNZ01000037">
    <property type="protein sequence ID" value="SDX56995.1"/>
    <property type="molecule type" value="Genomic_DNA"/>
</dbReference>
<dbReference type="InterPro" id="IPR001789">
    <property type="entry name" value="Sig_transdc_resp-reg_receiver"/>
</dbReference>
<dbReference type="Gene3D" id="3.40.50.2300">
    <property type="match status" value="1"/>
</dbReference>
<dbReference type="RefSeq" id="WP_093037961.1">
    <property type="nucleotide sequence ID" value="NZ_FNNZ01000037.1"/>
</dbReference>
<protein>
    <submittedName>
        <fullName evidence="4">Two-component system, chemotaxis family, response regulator CheY</fullName>
    </submittedName>
</protein>
<organism evidence="4 5">
    <name type="scientific">Thiocapsa roseopersicina</name>
    <dbReference type="NCBI Taxonomy" id="1058"/>
    <lineage>
        <taxon>Bacteria</taxon>
        <taxon>Pseudomonadati</taxon>
        <taxon>Pseudomonadota</taxon>
        <taxon>Gammaproteobacteria</taxon>
        <taxon>Chromatiales</taxon>
        <taxon>Chromatiaceae</taxon>
        <taxon>Thiocapsa</taxon>
    </lineage>
</organism>
<dbReference type="PANTHER" id="PTHR48111:SF9">
    <property type="entry name" value="TWO-COMPONENT RESPONSE REGULATOR RECEIVER PROTEIN"/>
    <property type="match status" value="1"/>
</dbReference>
<dbReference type="InterPro" id="IPR011006">
    <property type="entry name" value="CheY-like_superfamily"/>
</dbReference>
<sequence length="161" mass="17596">MKLALLILEDERPVREALRRDLVSFARHVRLEEAEDVPTALEVIEEIDAAGDRLALVMADHRLPGTSGVDFLIGLAADDRTATARKVLVTGQADQDDTIRAINEAGLDRYVAKPWQADALCELVRDQLTAFVVAAGVDPLPHLAVLDAERALAIVRERGDL</sequence>
<evidence type="ECO:0000259" key="3">
    <source>
        <dbReference type="PROSITE" id="PS50110"/>
    </source>
</evidence>
<dbReference type="GO" id="GO:0000156">
    <property type="term" value="F:phosphorelay response regulator activity"/>
    <property type="evidence" value="ECO:0007669"/>
    <property type="project" value="TreeGrafter"/>
</dbReference>
<dbReference type="SMART" id="SM00448">
    <property type="entry name" value="REC"/>
    <property type="match status" value="1"/>
</dbReference>
<name>A0A1H3CS95_THIRO</name>
<evidence type="ECO:0000313" key="5">
    <source>
        <dbReference type="Proteomes" id="UP000198816"/>
    </source>
</evidence>
<dbReference type="InterPro" id="IPR039420">
    <property type="entry name" value="WalR-like"/>
</dbReference>
<keyword evidence="1" id="KW-0238">DNA-binding</keyword>
<evidence type="ECO:0000256" key="2">
    <source>
        <dbReference type="PROSITE-ProRule" id="PRU00169"/>
    </source>
</evidence>
<dbReference type="Pfam" id="PF00072">
    <property type="entry name" value="Response_reg"/>
    <property type="match status" value="1"/>
</dbReference>
<feature type="domain" description="Response regulatory" evidence="3">
    <location>
        <begin position="4"/>
        <end position="128"/>
    </location>
</feature>
<accession>A0A1H3CS95</accession>
<feature type="modified residue" description="4-aspartylphosphate" evidence="2">
    <location>
        <position position="60"/>
    </location>
</feature>
<dbReference type="GO" id="GO:0006355">
    <property type="term" value="P:regulation of DNA-templated transcription"/>
    <property type="evidence" value="ECO:0007669"/>
    <property type="project" value="TreeGrafter"/>
</dbReference>
<dbReference type="PANTHER" id="PTHR48111">
    <property type="entry name" value="REGULATOR OF RPOS"/>
    <property type="match status" value="1"/>
</dbReference>
<evidence type="ECO:0000256" key="1">
    <source>
        <dbReference type="ARBA" id="ARBA00023125"/>
    </source>
</evidence>
<reference evidence="5" key="1">
    <citation type="submission" date="2016-10" db="EMBL/GenBank/DDBJ databases">
        <authorList>
            <person name="Varghese N."/>
            <person name="Submissions S."/>
        </authorList>
    </citation>
    <scope>NUCLEOTIDE SEQUENCE [LARGE SCALE GENOMIC DNA]</scope>
    <source>
        <strain evidence="5">DSM 217</strain>
    </source>
</reference>
<dbReference type="PROSITE" id="PS50110">
    <property type="entry name" value="RESPONSE_REGULATORY"/>
    <property type="match status" value="1"/>
</dbReference>
<evidence type="ECO:0000313" key="4">
    <source>
        <dbReference type="EMBL" id="SDX56995.1"/>
    </source>
</evidence>
<dbReference type="STRING" id="1058.SAMN05421783_13720"/>
<dbReference type="Proteomes" id="UP000198816">
    <property type="component" value="Unassembled WGS sequence"/>
</dbReference>
<keyword evidence="5" id="KW-1185">Reference proteome</keyword>
<dbReference type="SUPFAM" id="SSF52172">
    <property type="entry name" value="CheY-like"/>
    <property type="match status" value="1"/>
</dbReference>
<keyword evidence="2" id="KW-0597">Phosphoprotein</keyword>
<dbReference type="GO" id="GO:0005829">
    <property type="term" value="C:cytosol"/>
    <property type="evidence" value="ECO:0007669"/>
    <property type="project" value="TreeGrafter"/>
</dbReference>
<proteinExistence type="predicted"/>
<dbReference type="AlphaFoldDB" id="A0A1H3CS95"/>
<dbReference type="GO" id="GO:0032993">
    <property type="term" value="C:protein-DNA complex"/>
    <property type="evidence" value="ECO:0007669"/>
    <property type="project" value="TreeGrafter"/>
</dbReference>